<organism evidence="2">
    <name type="scientific">Thermoleptolyngbya oregonensis NK1-22</name>
    <dbReference type="NCBI Taxonomy" id="2547457"/>
    <lineage>
        <taxon>Bacteria</taxon>
        <taxon>Bacillati</taxon>
        <taxon>Cyanobacteriota</taxon>
        <taxon>Cyanophyceae</taxon>
        <taxon>Oculatellales</taxon>
        <taxon>Oculatellaceae</taxon>
        <taxon>Thermoleptolyngbya</taxon>
    </lineage>
</organism>
<protein>
    <submittedName>
        <fullName evidence="2">Uncharacterized protein</fullName>
    </submittedName>
</protein>
<feature type="compositionally biased region" description="Polar residues" evidence="1">
    <location>
        <begin position="118"/>
        <end position="127"/>
    </location>
</feature>
<proteinExistence type="predicted"/>
<dbReference type="KEGG" id="tog:HNI00_13405"/>
<evidence type="ECO:0000256" key="1">
    <source>
        <dbReference type="SAM" id="MobiDB-lite"/>
    </source>
</evidence>
<gene>
    <name evidence="2" type="ORF">HNI00_13405</name>
</gene>
<dbReference type="EMBL" id="CP053540">
    <property type="protein sequence ID" value="WOB44035.1"/>
    <property type="molecule type" value="Genomic_DNA"/>
</dbReference>
<sequence>MVKPMVSQLVNQLVNQLVDQAAVNPLAGDRPFLKHFRLAAAATWAGVSIASSLAAWASFVPLAQAQEQSHDRQPSASIPVQIELSPSPVISDPQGFPALQPLPPVPAPSSDGRADTIGQDSIGQIDTQRPVLPFSDVPPDHWAYEALLYLSTGGRSPRSVPQP</sequence>
<feature type="region of interest" description="Disordered" evidence="1">
    <location>
        <begin position="93"/>
        <end position="134"/>
    </location>
</feature>
<dbReference type="RefSeq" id="WP_316786931.1">
    <property type="nucleotide sequence ID" value="NZ_CP053540.1"/>
</dbReference>
<evidence type="ECO:0000313" key="2">
    <source>
        <dbReference type="EMBL" id="WOB44035.1"/>
    </source>
</evidence>
<dbReference type="AlphaFoldDB" id="A0AA97BA91"/>
<accession>A0AA97BA91</accession>
<reference evidence="2" key="1">
    <citation type="submission" date="2020-05" db="EMBL/GenBank/DDBJ databases">
        <authorList>
            <person name="Zhu T."/>
            <person name="Keshari N."/>
            <person name="Lu X."/>
        </authorList>
    </citation>
    <scope>NUCLEOTIDE SEQUENCE</scope>
    <source>
        <strain evidence="2">NK1-22</strain>
    </source>
</reference>
<name>A0AA97BA91_9CYAN</name>